<feature type="compositionally biased region" description="Polar residues" evidence="1">
    <location>
        <begin position="746"/>
        <end position="757"/>
    </location>
</feature>
<feature type="region of interest" description="Disordered" evidence="1">
    <location>
        <begin position="223"/>
        <end position="282"/>
    </location>
</feature>
<dbReference type="PROSITE" id="PS00018">
    <property type="entry name" value="EF_HAND_1"/>
    <property type="match status" value="1"/>
</dbReference>
<reference evidence="2 3" key="1">
    <citation type="submission" date="2024-10" db="EMBL/GenBank/DDBJ databases">
        <title>Updated reference genomes for cyclostephanoid diatoms.</title>
        <authorList>
            <person name="Roberts W.R."/>
            <person name="Alverson A.J."/>
        </authorList>
    </citation>
    <scope>NUCLEOTIDE SEQUENCE [LARGE SCALE GENOMIC DNA]</scope>
    <source>
        <strain evidence="2 3">AJA228-03</strain>
    </source>
</reference>
<dbReference type="EMBL" id="JALLPB020000339">
    <property type="protein sequence ID" value="KAL3810315.1"/>
    <property type="molecule type" value="Genomic_DNA"/>
</dbReference>
<evidence type="ECO:0000256" key="1">
    <source>
        <dbReference type="SAM" id="MobiDB-lite"/>
    </source>
</evidence>
<feature type="compositionally biased region" description="Low complexity" evidence="1">
    <location>
        <begin position="402"/>
        <end position="413"/>
    </location>
</feature>
<name>A0ABD3RRR6_9STRA</name>
<feature type="compositionally biased region" description="Low complexity" evidence="1">
    <location>
        <begin position="223"/>
        <end position="261"/>
    </location>
</feature>
<organism evidence="2 3">
    <name type="scientific">Cyclostephanos tholiformis</name>
    <dbReference type="NCBI Taxonomy" id="382380"/>
    <lineage>
        <taxon>Eukaryota</taxon>
        <taxon>Sar</taxon>
        <taxon>Stramenopiles</taxon>
        <taxon>Ochrophyta</taxon>
        <taxon>Bacillariophyta</taxon>
        <taxon>Coscinodiscophyceae</taxon>
        <taxon>Thalassiosirophycidae</taxon>
        <taxon>Stephanodiscales</taxon>
        <taxon>Stephanodiscaceae</taxon>
        <taxon>Cyclostephanos</taxon>
    </lineage>
</organism>
<feature type="compositionally biased region" description="Polar residues" evidence="1">
    <location>
        <begin position="1119"/>
        <end position="1139"/>
    </location>
</feature>
<feature type="compositionally biased region" description="Polar residues" evidence="1">
    <location>
        <begin position="368"/>
        <end position="386"/>
    </location>
</feature>
<feature type="compositionally biased region" description="Acidic residues" evidence="1">
    <location>
        <begin position="844"/>
        <end position="854"/>
    </location>
</feature>
<proteinExistence type="predicted"/>
<dbReference type="InterPro" id="IPR018247">
    <property type="entry name" value="EF_Hand_1_Ca_BS"/>
</dbReference>
<feature type="region of interest" description="Disordered" evidence="1">
    <location>
        <begin position="693"/>
        <end position="760"/>
    </location>
</feature>
<keyword evidence="3" id="KW-1185">Reference proteome</keyword>
<feature type="compositionally biased region" description="Low complexity" evidence="1">
    <location>
        <begin position="733"/>
        <end position="745"/>
    </location>
</feature>
<accession>A0ABD3RRR6</accession>
<comment type="caution">
    <text evidence="2">The sequence shown here is derived from an EMBL/GenBank/DDBJ whole genome shotgun (WGS) entry which is preliminary data.</text>
</comment>
<protein>
    <submittedName>
        <fullName evidence="2">Uncharacterized protein</fullName>
    </submittedName>
</protein>
<feature type="compositionally biased region" description="Low complexity" evidence="1">
    <location>
        <begin position="1105"/>
        <end position="1118"/>
    </location>
</feature>
<sequence length="1150" mass="123937">MPPDEAMLDAIGKYRRHRNGGQRRGRRVVNGSYASTSKTTMLCGPIIIIATMSTLAHRAQAARSRSYPTIAAIAGRRTLQGGNETEVVSSSIDLGSCIASLNASDVDSNDYLSQTEYLHFVQASANGTLDETAYGSPITQFYMLPLEYIGKYNHLACGSSSFGCPTVSGINIGGMDVLSNAGNAMSDAEEMYWLQLMSDRDESFWIELCEQYSRPSIATTIVPTSTTKPTTRSPATITSPAPTKKPTARPPATTMKPTAARSPTTVGPNAAPSSPPTTEVSVPPPPCPTMYEDDVPSFVAGTTYEAGDVVVAVDDGGYSRLHSYYECESYPKSLYCGWEMYEPGNGQYWEWAWTLLERCVGRDNETMNATMSSRPSTNPTSKNASSHPVMETTYPPTSMRLTSSPSAPSAIAPTPAPAIPDENPDDPPYSGILVTTFQYEIFNTELLYAVSIMTGENPINDIMDIVVQSTNEFVKYVLDTMLGTGGDGDGIAVDDQAYPVRGGGRRLTVGGRRLAVTLESNSVSIDLVEDIECPLGTSSSQCQRVTASTQLTLTDEPKLATELRFQNSVSRGLNDPGVTFPWDSGVVYIGPGLQSPVFIEISPPTDNSASIAPSEGGTNSTPGWVVPVSIGMAAAGAVAFLFLVGGQMQKRKKNEARAGSEARREVFVADISDSDGTHDEVLLEKEIEISPLDSPYDDLERGTRTGTINANPFLKINPNRCSPFTKGSDSDYDSSSDGTESSASSEMQQQKSQQTLPLESYRLTPLHDGIYDESYKSVLSDDKRMYRTAIVALVLEACPDKVDMIDEMMTEYEGREEVLLGNLSMMVATKKSSPLDAMQSTDVTVDEETNDVNIDDSSASSTSGSSDWSSNDDFSSVDSSIVTSEAESAAHAATTVITGSLDTSEPEFVPGGGRLSSACDDIVDEEYNMASPSKGGATENELDEAIQAGDWRAVSMTAALLANANSPERADSESFGVSQVSFSTHEQNQVEEFEKLVEQGDWKAVMAAASRFETASDVGSLKELRHSMDESLTSHEETISAAEDFDNQDELRAEIQELVRVVVPDELDNLDEMLLQYSGREEDLLATLRTMLEKNNMSEKNEGLNSSSSHSISNMSQNDGSASVFENYQEDSTIASNATGVRRSSIGSDD</sequence>
<feature type="region of interest" description="Disordered" evidence="1">
    <location>
        <begin position="368"/>
        <end position="425"/>
    </location>
</feature>
<evidence type="ECO:0000313" key="3">
    <source>
        <dbReference type="Proteomes" id="UP001530377"/>
    </source>
</evidence>
<evidence type="ECO:0000313" key="2">
    <source>
        <dbReference type="EMBL" id="KAL3810315.1"/>
    </source>
</evidence>
<feature type="region of interest" description="Disordered" evidence="1">
    <location>
        <begin position="832"/>
        <end position="876"/>
    </location>
</feature>
<dbReference type="Proteomes" id="UP001530377">
    <property type="component" value="Unassembled WGS sequence"/>
</dbReference>
<feature type="region of interest" description="Disordered" evidence="1">
    <location>
        <begin position="1098"/>
        <end position="1150"/>
    </location>
</feature>
<dbReference type="AlphaFoldDB" id="A0ABD3RRR6"/>
<feature type="compositionally biased region" description="Low complexity" evidence="1">
    <location>
        <begin position="855"/>
        <end position="876"/>
    </location>
</feature>
<gene>
    <name evidence="2" type="ORF">ACHAXA_002570</name>
</gene>